<dbReference type="GO" id="GO:0030295">
    <property type="term" value="F:protein kinase activator activity"/>
    <property type="evidence" value="ECO:0007669"/>
    <property type="project" value="TreeGrafter"/>
</dbReference>
<dbReference type="Proteomes" id="UP000001964">
    <property type="component" value="Chromosome"/>
</dbReference>
<feature type="domain" description="CHASE" evidence="12">
    <location>
        <begin position="326"/>
        <end position="408"/>
    </location>
</feature>
<dbReference type="eggNOG" id="COG4251">
    <property type="taxonomic scope" value="Bacteria"/>
</dbReference>
<feature type="domain" description="Histidine kinase" evidence="11">
    <location>
        <begin position="511"/>
        <end position="724"/>
    </location>
</feature>
<dbReference type="PANTHER" id="PTHR42878:SF15">
    <property type="entry name" value="BACTERIOPHYTOCHROME"/>
    <property type="match status" value="1"/>
</dbReference>
<dbReference type="KEGG" id="mmr:Mmar10_0902"/>
<name>Q0AR92_MARMM</name>
<comment type="catalytic activity">
    <reaction evidence="1">
        <text>ATP + protein L-histidine = ADP + protein N-phospho-L-histidine.</text>
        <dbReference type="EC" id="2.7.13.3"/>
    </reaction>
</comment>
<keyword evidence="8 10" id="KW-1133">Transmembrane helix</keyword>
<dbReference type="Gene3D" id="3.30.450.350">
    <property type="entry name" value="CHASE domain"/>
    <property type="match status" value="1"/>
</dbReference>
<feature type="transmembrane region" description="Helical" evidence="10">
    <location>
        <begin position="227"/>
        <end position="249"/>
    </location>
</feature>
<evidence type="ECO:0000313" key="14">
    <source>
        <dbReference type="Proteomes" id="UP000001964"/>
    </source>
</evidence>
<keyword evidence="6 10" id="KW-0812">Transmembrane</keyword>
<feature type="transmembrane region" description="Helical" evidence="10">
    <location>
        <begin position="158"/>
        <end position="182"/>
    </location>
</feature>
<dbReference type="PROSITE" id="PS50839">
    <property type="entry name" value="CHASE"/>
    <property type="match status" value="1"/>
</dbReference>
<dbReference type="PANTHER" id="PTHR42878">
    <property type="entry name" value="TWO-COMPONENT HISTIDINE KINASE"/>
    <property type="match status" value="1"/>
</dbReference>
<keyword evidence="14" id="KW-1185">Reference proteome</keyword>
<dbReference type="SMART" id="SM01079">
    <property type="entry name" value="CHASE"/>
    <property type="match status" value="1"/>
</dbReference>
<gene>
    <name evidence="13" type="ordered locus">Mmar10_0902</name>
</gene>
<organism evidence="13 14">
    <name type="scientific">Maricaulis maris (strain MCS10)</name>
    <name type="common">Caulobacter maris</name>
    <dbReference type="NCBI Taxonomy" id="394221"/>
    <lineage>
        <taxon>Bacteria</taxon>
        <taxon>Pseudomonadati</taxon>
        <taxon>Pseudomonadota</taxon>
        <taxon>Alphaproteobacteria</taxon>
        <taxon>Maricaulales</taxon>
        <taxon>Maricaulaceae</taxon>
        <taxon>Maricaulis</taxon>
    </lineage>
</organism>
<dbReference type="STRING" id="394221.Mmar10_0902"/>
<evidence type="ECO:0000256" key="1">
    <source>
        <dbReference type="ARBA" id="ARBA00000085"/>
    </source>
</evidence>
<keyword evidence="4" id="KW-0597">Phosphoprotein</keyword>
<dbReference type="Gene3D" id="1.10.287.130">
    <property type="match status" value="1"/>
</dbReference>
<proteinExistence type="predicted"/>
<dbReference type="OrthoDB" id="9795133at2"/>
<dbReference type="InterPro" id="IPR003594">
    <property type="entry name" value="HATPase_dom"/>
</dbReference>
<dbReference type="InterPro" id="IPR042240">
    <property type="entry name" value="CHASE_sf"/>
</dbReference>
<feature type="transmembrane region" description="Helical" evidence="10">
    <location>
        <begin position="202"/>
        <end position="220"/>
    </location>
</feature>
<dbReference type="SUPFAM" id="SSF55874">
    <property type="entry name" value="ATPase domain of HSP90 chaperone/DNA topoisomerase II/histidine kinase"/>
    <property type="match status" value="1"/>
</dbReference>
<dbReference type="RefSeq" id="WP_011642842.1">
    <property type="nucleotide sequence ID" value="NC_008347.1"/>
</dbReference>
<evidence type="ECO:0000259" key="12">
    <source>
        <dbReference type="PROSITE" id="PS50839"/>
    </source>
</evidence>
<dbReference type="InterPro" id="IPR004358">
    <property type="entry name" value="Sig_transdc_His_kin-like_C"/>
</dbReference>
<evidence type="ECO:0000256" key="2">
    <source>
        <dbReference type="ARBA" id="ARBA00004370"/>
    </source>
</evidence>
<dbReference type="InterPro" id="IPR006189">
    <property type="entry name" value="CHASE_dom"/>
</dbReference>
<evidence type="ECO:0000256" key="8">
    <source>
        <dbReference type="ARBA" id="ARBA00022989"/>
    </source>
</evidence>
<dbReference type="InterPro" id="IPR050351">
    <property type="entry name" value="BphY/WalK/GraS-like"/>
</dbReference>
<dbReference type="InterPro" id="IPR036097">
    <property type="entry name" value="HisK_dim/P_sf"/>
</dbReference>
<evidence type="ECO:0000256" key="5">
    <source>
        <dbReference type="ARBA" id="ARBA00022679"/>
    </source>
</evidence>
<dbReference type="CDD" id="cd18773">
    <property type="entry name" value="PDC1_HK_sensor"/>
    <property type="match status" value="1"/>
</dbReference>
<feature type="transmembrane region" description="Helical" evidence="10">
    <location>
        <begin position="84"/>
        <end position="108"/>
    </location>
</feature>
<dbReference type="InterPro" id="IPR036890">
    <property type="entry name" value="HATPase_C_sf"/>
</dbReference>
<dbReference type="SUPFAM" id="SSF47384">
    <property type="entry name" value="Homodimeric domain of signal transducing histidine kinase"/>
    <property type="match status" value="1"/>
</dbReference>
<dbReference type="SMART" id="SM00388">
    <property type="entry name" value="HisKA"/>
    <property type="match status" value="1"/>
</dbReference>
<evidence type="ECO:0000256" key="7">
    <source>
        <dbReference type="ARBA" id="ARBA00022777"/>
    </source>
</evidence>
<dbReference type="Pfam" id="PF03924">
    <property type="entry name" value="CHASE"/>
    <property type="match status" value="1"/>
</dbReference>
<dbReference type="GO" id="GO:0000156">
    <property type="term" value="F:phosphorelay response regulator activity"/>
    <property type="evidence" value="ECO:0007669"/>
    <property type="project" value="TreeGrafter"/>
</dbReference>
<evidence type="ECO:0000256" key="6">
    <source>
        <dbReference type="ARBA" id="ARBA00022692"/>
    </source>
</evidence>
<dbReference type="InterPro" id="IPR005467">
    <property type="entry name" value="His_kinase_dom"/>
</dbReference>
<keyword evidence="9 10" id="KW-0472">Membrane</keyword>
<evidence type="ECO:0000256" key="9">
    <source>
        <dbReference type="ARBA" id="ARBA00023136"/>
    </source>
</evidence>
<reference evidence="13 14" key="1">
    <citation type="submission" date="2006-08" db="EMBL/GenBank/DDBJ databases">
        <title>Complete sequence of Maricaulis maris MCS10.</title>
        <authorList>
            <consortium name="US DOE Joint Genome Institute"/>
            <person name="Copeland A."/>
            <person name="Lucas S."/>
            <person name="Lapidus A."/>
            <person name="Barry K."/>
            <person name="Detter J.C."/>
            <person name="Glavina del Rio T."/>
            <person name="Hammon N."/>
            <person name="Israni S."/>
            <person name="Dalin E."/>
            <person name="Tice H."/>
            <person name="Pitluck S."/>
            <person name="Saunders E."/>
            <person name="Brettin T."/>
            <person name="Bruce D."/>
            <person name="Han C."/>
            <person name="Tapia R."/>
            <person name="Gilna P."/>
            <person name="Schmutz J."/>
            <person name="Larimer F."/>
            <person name="Land M."/>
            <person name="Hauser L."/>
            <person name="Kyrpides N."/>
            <person name="Mikhailova N."/>
            <person name="Viollier P."/>
            <person name="Stephens C."/>
            <person name="Richardson P."/>
        </authorList>
    </citation>
    <scope>NUCLEOTIDE SEQUENCE [LARGE SCALE GENOMIC DNA]</scope>
    <source>
        <strain evidence="13 14">MCS10</strain>
    </source>
</reference>
<evidence type="ECO:0000259" key="11">
    <source>
        <dbReference type="PROSITE" id="PS50109"/>
    </source>
</evidence>
<accession>Q0AR92</accession>
<dbReference type="HOGENOM" id="CLU_328971_0_0_5"/>
<protein>
    <recommendedName>
        <fullName evidence="3">histidine kinase</fullName>
        <ecNumber evidence="3">2.7.13.3</ecNumber>
    </recommendedName>
</protein>
<evidence type="ECO:0000313" key="13">
    <source>
        <dbReference type="EMBL" id="ABI65195.1"/>
    </source>
</evidence>
<dbReference type="InterPro" id="IPR003661">
    <property type="entry name" value="HisK_dim/P_dom"/>
</dbReference>
<evidence type="ECO:0000256" key="10">
    <source>
        <dbReference type="SAM" id="Phobius"/>
    </source>
</evidence>
<evidence type="ECO:0000256" key="4">
    <source>
        <dbReference type="ARBA" id="ARBA00022553"/>
    </source>
</evidence>
<feature type="transmembrane region" description="Helical" evidence="10">
    <location>
        <begin position="128"/>
        <end position="146"/>
    </location>
</feature>
<dbReference type="PROSITE" id="PS50109">
    <property type="entry name" value="HIS_KIN"/>
    <property type="match status" value="1"/>
</dbReference>
<dbReference type="SMART" id="SM00387">
    <property type="entry name" value="HATPase_c"/>
    <property type="match status" value="1"/>
</dbReference>
<dbReference type="EMBL" id="CP000449">
    <property type="protein sequence ID" value="ABI65195.1"/>
    <property type="molecule type" value="Genomic_DNA"/>
</dbReference>
<dbReference type="Pfam" id="PF00512">
    <property type="entry name" value="HisKA"/>
    <property type="match status" value="1"/>
</dbReference>
<feature type="transmembrane region" description="Helical" evidence="10">
    <location>
        <begin position="21"/>
        <end position="40"/>
    </location>
</feature>
<feature type="transmembrane region" description="Helical" evidence="10">
    <location>
        <begin position="60"/>
        <end position="77"/>
    </location>
</feature>
<comment type="subcellular location">
    <subcellularLocation>
        <location evidence="2">Membrane</location>
    </subcellularLocation>
</comment>
<dbReference type="eggNOG" id="COG3452">
    <property type="taxonomic scope" value="Bacteria"/>
</dbReference>
<dbReference type="Gene3D" id="3.30.565.10">
    <property type="entry name" value="Histidine kinase-like ATPase, C-terminal domain"/>
    <property type="match status" value="1"/>
</dbReference>
<dbReference type="GO" id="GO:0007234">
    <property type="term" value="P:osmosensory signaling via phosphorelay pathway"/>
    <property type="evidence" value="ECO:0007669"/>
    <property type="project" value="TreeGrafter"/>
</dbReference>
<sequence>MTQGPPTHISALLTRVGRHRGHLILALVSIAICVAVMIGWKLGLEAVVRLTPTLSPMQFNTALALLLVGLGAVAGSLRYRLVAGLLAGLGAGIAGLCLVEIATGFSLALDELFHAHQFVEPGAVPGRMSPNSALAILLMGLAVSLPQIRVAGRPLPGAAIAAFVCSAASVGAIAASVIGYLIGAAEVFGFVPETRMGVLTTIAATCLAVPICESMLVALLRRRRLPMFGLLGGFGLALIIVLASAHSAIRDDARNARRAQIELELGYVARQLSGTITDRILAVEGMAQRWARVGGLAEDEWRADALRYATDHPMIQAVSWAGTDGILTWVEPVAGNEQAVGLDLFSFQDRRAVYERARDTGRTGATPVLEFVQGGSGFVTMSPVYLQGGEFDGVMNAVFELSEVVSALPVSPVLSEVDLILADTTARMVMWDQVQIMDGAFFVGIGQDAVGVLQPRQAIADLVLVLGLISGGLALLASGAFLVSMSQNRQIAHTNRELEQANAELDSFVYLASHDLKSPMRGIRQLADWLEQDMAENLSNDARRYLELIHSRIGRLQDLLDALLDFSRIGRNAMVLTTVDVLEEVRRTVALQDLPEAWTFEVNGERLAARTDKNLLFVIVANLVRNAVKHHDREVGHLQLSVAGDVDDWTLTVTDDGPGIPRQMQARVFEMFQTLKAKDVVEGSGMGLAIVSKAVARLDGSVRVESDPTKRRGSRFVVRFPLVVREAHAPES</sequence>
<dbReference type="CDD" id="cd00075">
    <property type="entry name" value="HATPase"/>
    <property type="match status" value="1"/>
</dbReference>
<dbReference type="PRINTS" id="PR00344">
    <property type="entry name" value="BCTRLSENSOR"/>
</dbReference>
<dbReference type="GO" id="GO:0016020">
    <property type="term" value="C:membrane"/>
    <property type="evidence" value="ECO:0007669"/>
    <property type="project" value="UniProtKB-SubCell"/>
</dbReference>
<dbReference type="CDD" id="cd00082">
    <property type="entry name" value="HisKA"/>
    <property type="match status" value="1"/>
</dbReference>
<feature type="transmembrane region" description="Helical" evidence="10">
    <location>
        <begin position="462"/>
        <end position="483"/>
    </location>
</feature>
<dbReference type="EC" id="2.7.13.3" evidence="3"/>
<evidence type="ECO:0000256" key="3">
    <source>
        <dbReference type="ARBA" id="ARBA00012438"/>
    </source>
</evidence>
<dbReference type="AlphaFoldDB" id="Q0AR92"/>
<keyword evidence="7 13" id="KW-0418">Kinase</keyword>
<dbReference type="Pfam" id="PF02518">
    <property type="entry name" value="HATPase_c"/>
    <property type="match status" value="1"/>
</dbReference>
<dbReference type="GO" id="GO:0000155">
    <property type="term" value="F:phosphorelay sensor kinase activity"/>
    <property type="evidence" value="ECO:0007669"/>
    <property type="project" value="InterPro"/>
</dbReference>
<keyword evidence="5" id="KW-0808">Transferase</keyword>